<dbReference type="PANTHER" id="PTHR18444:SF9">
    <property type="entry name" value="UPF0538 PROTEIN C2ORF76"/>
    <property type="match status" value="1"/>
</dbReference>
<comment type="similarity">
    <text evidence="1">Belongs to the UPF0538 family.</text>
</comment>
<dbReference type="AlphaFoldDB" id="A0AAV7JV96"/>
<comment type="caution">
    <text evidence="2">The sequence shown here is derived from an EMBL/GenBank/DDBJ whole genome shotgun (WGS) entry which is preliminary data.</text>
</comment>
<dbReference type="EMBL" id="JAKMXF010000297">
    <property type="protein sequence ID" value="KAI6652722.1"/>
    <property type="molecule type" value="Genomic_DNA"/>
</dbReference>
<dbReference type="InterPro" id="IPR018794">
    <property type="entry name" value="UPF0538"/>
</dbReference>
<evidence type="ECO:0000313" key="3">
    <source>
        <dbReference type="Proteomes" id="UP001165289"/>
    </source>
</evidence>
<reference evidence="2 3" key="1">
    <citation type="journal article" date="2023" name="BMC Biol.">
        <title>The compact genome of the sponge Oopsacas minuta (Hexactinellida) is lacking key metazoan core genes.</title>
        <authorList>
            <person name="Santini S."/>
            <person name="Schenkelaars Q."/>
            <person name="Jourda C."/>
            <person name="Duchesne M."/>
            <person name="Belahbib H."/>
            <person name="Rocher C."/>
            <person name="Selva M."/>
            <person name="Riesgo A."/>
            <person name="Vervoort M."/>
            <person name="Leys S.P."/>
            <person name="Kodjabachian L."/>
            <person name="Le Bivic A."/>
            <person name="Borchiellini C."/>
            <person name="Claverie J.M."/>
            <person name="Renard E."/>
        </authorList>
    </citation>
    <scope>NUCLEOTIDE SEQUENCE [LARGE SCALE GENOMIC DNA]</scope>
    <source>
        <strain evidence="2">SPO-2</strain>
    </source>
</reference>
<dbReference type="Proteomes" id="UP001165289">
    <property type="component" value="Unassembled WGS sequence"/>
</dbReference>
<sequence length="134" mass="15457">MAEVTEKPPGIRITIRLIRSFEYRSIKNIVIKSIPITSTVGELLKDIGKEIHKSSTLPPPFKKTNYDTIKIFTFAHGQKPNSTAINLEDDDKFILSNLDNSLEEVNLENEVELSYFNRADYDKFKLNPVEQQWN</sequence>
<proteinExistence type="inferred from homology"/>
<dbReference type="PANTHER" id="PTHR18444">
    <property type="entry name" value="UPF0538 FAMILY MEMBER"/>
    <property type="match status" value="1"/>
</dbReference>
<protein>
    <submittedName>
        <fullName evidence="2">Uncharacterized protein</fullName>
    </submittedName>
</protein>
<gene>
    <name evidence="2" type="ORF">LOD99_4108</name>
</gene>
<name>A0AAV7JV96_9METZ</name>
<accession>A0AAV7JV96</accession>
<keyword evidence="3" id="KW-1185">Reference proteome</keyword>
<dbReference type="Pfam" id="PF10209">
    <property type="entry name" value="DUF2340"/>
    <property type="match status" value="1"/>
</dbReference>
<organism evidence="2 3">
    <name type="scientific">Oopsacas minuta</name>
    <dbReference type="NCBI Taxonomy" id="111878"/>
    <lineage>
        <taxon>Eukaryota</taxon>
        <taxon>Metazoa</taxon>
        <taxon>Porifera</taxon>
        <taxon>Hexactinellida</taxon>
        <taxon>Hexasterophora</taxon>
        <taxon>Lyssacinosida</taxon>
        <taxon>Leucopsacidae</taxon>
        <taxon>Oopsacas</taxon>
    </lineage>
</organism>
<evidence type="ECO:0000256" key="1">
    <source>
        <dbReference type="ARBA" id="ARBA00007176"/>
    </source>
</evidence>
<evidence type="ECO:0000313" key="2">
    <source>
        <dbReference type="EMBL" id="KAI6652722.1"/>
    </source>
</evidence>